<dbReference type="Proteomes" id="UP000001555">
    <property type="component" value="Unassembled WGS sequence"/>
</dbReference>
<dbReference type="EMBL" id="ABJB010026134">
    <property type="status" value="NOT_ANNOTATED_CDS"/>
    <property type="molecule type" value="Genomic_DNA"/>
</dbReference>
<dbReference type="SMART" id="SM00131">
    <property type="entry name" value="KU"/>
    <property type="match status" value="1"/>
</dbReference>
<proteinExistence type="predicted"/>
<dbReference type="VEuPathDB" id="VectorBase:ISCW024639"/>
<dbReference type="FunCoup" id="B7Q8G3">
    <property type="interactions" value="2"/>
</dbReference>
<dbReference type="InterPro" id="IPR002223">
    <property type="entry name" value="Kunitz_BPTI"/>
</dbReference>
<dbReference type="HOGENOM" id="CLU_164133_0_3_1"/>
<dbReference type="GO" id="GO:0005615">
    <property type="term" value="C:extracellular space"/>
    <property type="evidence" value="ECO:0000318"/>
    <property type="project" value="GO_Central"/>
</dbReference>
<keyword evidence="2" id="KW-0722">Serine protease inhibitor</keyword>
<evidence type="ECO:0000256" key="1">
    <source>
        <dbReference type="ARBA" id="ARBA00022690"/>
    </source>
</evidence>
<dbReference type="InterPro" id="IPR050098">
    <property type="entry name" value="TFPI/VKTCI-like"/>
</dbReference>
<evidence type="ECO:0000259" key="5">
    <source>
        <dbReference type="PROSITE" id="PS50279"/>
    </source>
</evidence>
<evidence type="ECO:0000313" key="7">
    <source>
        <dbReference type="EnsemblMetazoa" id="ISCW024639-PA"/>
    </source>
</evidence>
<dbReference type="InterPro" id="IPR036880">
    <property type="entry name" value="Kunitz_BPTI_sf"/>
</dbReference>
<name>B7Q8G3_IXOSC</name>
<evidence type="ECO:0000256" key="3">
    <source>
        <dbReference type="ARBA" id="ARBA00023157"/>
    </source>
</evidence>
<dbReference type="AlphaFoldDB" id="B7Q8G3"/>
<keyword evidence="1" id="KW-0646">Protease inhibitor</keyword>
<feature type="signal peptide" evidence="4">
    <location>
        <begin position="1"/>
        <end position="25"/>
    </location>
</feature>
<dbReference type="PANTHER" id="PTHR10083:SF328">
    <property type="entry name" value="TISSUE FACTOR PATHWAY INHIBITOR"/>
    <property type="match status" value="1"/>
</dbReference>
<feature type="chain" id="PRO_5010826751" evidence="4">
    <location>
        <begin position="26"/>
        <end position="87"/>
    </location>
</feature>
<dbReference type="PaxDb" id="6945-B7Q8G3"/>
<feature type="non-terminal residue" evidence="6">
    <location>
        <position position="87"/>
    </location>
</feature>
<dbReference type="PRINTS" id="PR00759">
    <property type="entry name" value="BASICPTASE"/>
</dbReference>
<gene>
    <name evidence="6" type="ORF">IscW_ISCW024639</name>
</gene>
<organism>
    <name type="scientific">Ixodes scapularis</name>
    <name type="common">Black-legged tick</name>
    <name type="synonym">Deer tick</name>
    <dbReference type="NCBI Taxonomy" id="6945"/>
    <lineage>
        <taxon>Eukaryota</taxon>
        <taxon>Metazoa</taxon>
        <taxon>Ecdysozoa</taxon>
        <taxon>Arthropoda</taxon>
        <taxon>Chelicerata</taxon>
        <taxon>Arachnida</taxon>
        <taxon>Acari</taxon>
        <taxon>Parasitiformes</taxon>
        <taxon>Ixodida</taxon>
        <taxon>Ixodoidea</taxon>
        <taxon>Ixodidae</taxon>
        <taxon>Ixodinae</taxon>
        <taxon>Ixodes</taxon>
    </lineage>
</organism>
<evidence type="ECO:0000256" key="2">
    <source>
        <dbReference type="ARBA" id="ARBA00022900"/>
    </source>
</evidence>
<feature type="domain" description="BPTI/Kunitz inhibitor" evidence="5">
    <location>
        <begin position="35"/>
        <end position="86"/>
    </location>
</feature>
<dbReference type="EnsemblMetazoa" id="ISCW024639-RA">
    <property type="protein sequence ID" value="ISCW024639-PA"/>
    <property type="gene ID" value="ISCW024639"/>
</dbReference>
<keyword evidence="8" id="KW-1185">Reference proteome</keyword>
<dbReference type="InParanoid" id="B7Q8G3"/>
<reference evidence="7" key="2">
    <citation type="submission" date="2020-05" db="UniProtKB">
        <authorList>
            <consortium name="EnsemblMetazoa"/>
        </authorList>
    </citation>
    <scope>IDENTIFICATION</scope>
    <source>
        <strain evidence="7">wikel</strain>
    </source>
</reference>
<protein>
    <submittedName>
        <fullName evidence="6">Colostrum trypsin inhibitor, putative</fullName>
    </submittedName>
</protein>
<keyword evidence="4" id="KW-0732">Signal</keyword>
<dbReference type="Gene3D" id="4.10.410.10">
    <property type="entry name" value="Pancreatic trypsin inhibitor Kunitz domain"/>
    <property type="match status" value="1"/>
</dbReference>
<keyword evidence="3" id="KW-1015">Disulfide bond</keyword>
<dbReference type="VEuPathDB" id="VectorBase:ISCI024639"/>
<dbReference type="PROSITE" id="PS50279">
    <property type="entry name" value="BPTI_KUNITZ_2"/>
    <property type="match status" value="1"/>
</dbReference>
<evidence type="ECO:0000313" key="8">
    <source>
        <dbReference type="Proteomes" id="UP000001555"/>
    </source>
</evidence>
<dbReference type="CDD" id="cd00109">
    <property type="entry name" value="Kunitz-type"/>
    <property type="match status" value="1"/>
</dbReference>
<evidence type="ECO:0000313" key="6">
    <source>
        <dbReference type="EMBL" id="EEC15135.1"/>
    </source>
</evidence>
<dbReference type="PANTHER" id="PTHR10083">
    <property type="entry name" value="KUNITZ-TYPE PROTEASE INHIBITOR-RELATED"/>
    <property type="match status" value="1"/>
</dbReference>
<evidence type="ECO:0000256" key="4">
    <source>
        <dbReference type="SAM" id="SignalP"/>
    </source>
</evidence>
<sequence length="87" mass="10017">MTQTLKGKIILALLCFCIFISFLKEVGDMRRPPSCFQTPRVTGRCKALMILYSYDQSSRLCKKYIYQGCSANGNNFKTLEDCQRKCE</sequence>
<reference evidence="6 8" key="1">
    <citation type="submission" date="2008-03" db="EMBL/GenBank/DDBJ databases">
        <title>Annotation of Ixodes scapularis.</title>
        <authorList>
            <consortium name="Ixodes scapularis Genome Project Consortium"/>
            <person name="Caler E."/>
            <person name="Hannick L.I."/>
            <person name="Bidwell S."/>
            <person name="Joardar V."/>
            <person name="Thiagarajan M."/>
            <person name="Amedeo P."/>
            <person name="Galinsky K.J."/>
            <person name="Schobel S."/>
            <person name="Inman J."/>
            <person name="Hostetler J."/>
            <person name="Miller J."/>
            <person name="Hammond M."/>
            <person name="Megy K."/>
            <person name="Lawson D."/>
            <person name="Kodira C."/>
            <person name="Sutton G."/>
            <person name="Meyer J."/>
            <person name="Hill C.A."/>
            <person name="Birren B."/>
            <person name="Nene V."/>
            <person name="Collins F."/>
            <person name="Alarcon-Chaidez F."/>
            <person name="Wikel S."/>
            <person name="Strausberg R."/>
        </authorList>
    </citation>
    <scope>NUCLEOTIDE SEQUENCE [LARGE SCALE GENOMIC DNA]</scope>
    <source>
        <strain evidence="8">Wikel</strain>
        <strain evidence="6">Wikel colony</strain>
    </source>
</reference>
<dbReference type="GO" id="GO:0004867">
    <property type="term" value="F:serine-type endopeptidase inhibitor activity"/>
    <property type="evidence" value="ECO:0000318"/>
    <property type="project" value="GO_Central"/>
</dbReference>
<dbReference type="Pfam" id="PF00014">
    <property type="entry name" value="Kunitz_BPTI"/>
    <property type="match status" value="1"/>
</dbReference>
<dbReference type="EMBL" id="DS883785">
    <property type="protein sequence ID" value="EEC15135.1"/>
    <property type="molecule type" value="Genomic_DNA"/>
</dbReference>
<accession>B7Q8G3</accession>
<dbReference type="SUPFAM" id="SSF57362">
    <property type="entry name" value="BPTI-like"/>
    <property type="match status" value="1"/>
</dbReference>